<comment type="caution">
    <text evidence="1">The sequence shown here is derived from an EMBL/GenBank/DDBJ whole genome shotgun (WGS) entry which is preliminary data.</text>
</comment>
<dbReference type="EMBL" id="DSPX01000251">
    <property type="protein sequence ID" value="HGG03621.1"/>
    <property type="molecule type" value="Genomic_DNA"/>
</dbReference>
<gene>
    <name evidence="1" type="ORF">ENR15_24035</name>
</gene>
<reference evidence="1" key="1">
    <citation type="journal article" date="2020" name="mSystems">
        <title>Genome- and Community-Level Interaction Insights into Carbon Utilization and Element Cycling Functions of Hydrothermarchaeota in Hydrothermal Sediment.</title>
        <authorList>
            <person name="Zhou Z."/>
            <person name="Liu Y."/>
            <person name="Xu W."/>
            <person name="Pan J."/>
            <person name="Luo Z.H."/>
            <person name="Li M."/>
        </authorList>
    </citation>
    <scope>NUCLEOTIDE SEQUENCE [LARGE SCALE GENOMIC DNA]</scope>
    <source>
        <strain evidence="1">SpSt-374</strain>
    </source>
</reference>
<name>A0A7C3ZQJ4_9CYAN</name>
<accession>A0A7C3ZQJ4</accession>
<proteinExistence type="predicted"/>
<evidence type="ECO:0000313" key="1">
    <source>
        <dbReference type="EMBL" id="HGG03621.1"/>
    </source>
</evidence>
<dbReference type="AlphaFoldDB" id="A0A7C3ZQJ4"/>
<organism evidence="1">
    <name type="scientific">Planktothricoides sp. SpSt-374</name>
    <dbReference type="NCBI Taxonomy" id="2282167"/>
    <lineage>
        <taxon>Bacteria</taxon>
        <taxon>Bacillati</taxon>
        <taxon>Cyanobacteriota</taxon>
        <taxon>Cyanophyceae</taxon>
        <taxon>Oscillatoriophycideae</taxon>
        <taxon>Oscillatoriales</taxon>
        <taxon>Oscillatoriaceae</taxon>
        <taxon>Planktothricoides</taxon>
    </lineage>
</organism>
<protein>
    <submittedName>
        <fullName evidence="1">Uncharacterized protein</fullName>
    </submittedName>
</protein>
<sequence length="119" mass="13247">MRLKVSENGLVIPPSLLTGLEEVEVRREGDVISIQKINNIDAQETIEISILKGEFAQNLLEEKLQKIKFLKAKPSLDPAKLALKSRFSQLCREVQELHADNPLSEADIAAEIEAVRSGE</sequence>